<protein>
    <submittedName>
        <fullName evidence="4">Uncharacterized protein isoform X1</fullName>
    </submittedName>
</protein>
<evidence type="ECO:0000313" key="4">
    <source>
        <dbReference type="RefSeq" id="XP_014048219.2"/>
    </source>
</evidence>
<dbReference type="AlphaFoldDB" id="A0A1S3R8Z0"/>
<gene>
    <name evidence="4" type="primary">LOC106600943</name>
</gene>
<feature type="region of interest" description="Disordered" evidence="1">
    <location>
        <begin position="203"/>
        <end position="228"/>
    </location>
</feature>
<sequence>MHACKTSRADTKRGNPNGYQGNMTSDSAWIIRACLFQVCLWRARLCDGTGCVYNDYLTEMVESLPKDYLFRVNISEETVERAAKALSRFYWNNCKKDFECKDYTEDKTNSAVCYLLDCLHEKEPECVSSVTYSLAEVELVSLKDFKCLVKDAFNHKSNSSQEQEDECADVFVYAVRCQKATTLETPTNTTTLPTINYKTSSILPKASSSTPPPPPSSLTSLTISNSDMESQEQRLQRKVISVSTLLAISLIANVLLLGVVILRTRGRRQHEGMPPAMSELTVLNEVEVHHLMQNDNGGSLQY</sequence>
<keyword evidence="2" id="KW-1133">Transmembrane helix</keyword>
<dbReference type="RefSeq" id="XP_014048219.2">
    <property type="nucleotide sequence ID" value="XM_014192744.2"/>
</dbReference>
<accession>A0A1S3R8Z0</accession>
<keyword evidence="3" id="KW-1185">Reference proteome</keyword>
<dbReference type="Proteomes" id="UP001652741">
    <property type="component" value="Chromosome ssa03"/>
</dbReference>
<dbReference type="GeneID" id="106600943"/>
<evidence type="ECO:0000256" key="2">
    <source>
        <dbReference type="SAM" id="Phobius"/>
    </source>
</evidence>
<feature type="transmembrane region" description="Helical" evidence="2">
    <location>
        <begin position="239"/>
        <end position="262"/>
    </location>
</feature>
<evidence type="ECO:0000313" key="3">
    <source>
        <dbReference type="Proteomes" id="UP001652741"/>
    </source>
</evidence>
<reference evidence="4" key="1">
    <citation type="submission" date="2025-08" db="UniProtKB">
        <authorList>
            <consortium name="RefSeq"/>
        </authorList>
    </citation>
    <scope>IDENTIFICATION</scope>
</reference>
<keyword evidence="2" id="KW-0472">Membrane</keyword>
<keyword evidence="2" id="KW-0812">Transmembrane</keyword>
<organism evidence="3 4">
    <name type="scientific">Salmo salar</name>
    <name type="common">Atlantic salmon</name>
    <dbReference type="NCBI Taxonomy" id="8030"/>
    <lineage>
        <taxon>Eukaryota</taxon>
        <taxon>Metazoa</taxon>
        <taxon>Chordata</taxon>
        <taxon>Craniata</taxon>
        <taxon>Vertebrata</taxon>
        <taxon>Euteleostomi</taxon>
        <taxon>Actinopterygii</taxon>
        <taxon>Neopterygii</taxon>
        <taxon>Teleostei</taxon>
        <taxon>Protacanthopterygii</taxon>
        <taxon>Salmoniformes</taxon>
        <taxon>Salmonidae</taxon>
        <taxon>Salmoninae</taxon>
        <taxon>Salmo</taxon>
    </lineage>
</organism>
<proteinExistence type="predicted"/>
<name>A0A1S3R8Z0_SALSA</name>
<dbReference type="KEGG" id="sasa:106600943"/>
<evidence type="ECO:0000256" key="1">
    <source>
        <dbReference type="SAM" id="MobiDB-lite"/>
    </source>
</evidence>